<gene>
    <name evidence="4" type="ORF">P3W85_42090</name>
</gene>
<proteinExistence type="predicted"/>
<feature type="region of interest" description="Disordered" evidence="1">
    <location>
        <begin position="390"/>
        <end position="412"/>
    </location>
</feature>
<feature type="domain" description="Glycosyl transferase family 1" evidence="2">
    <location>
        <begin position="208"/>
        <end position="364"/>
    </location>
</feature>
<evidence type="ECO:0000313" key="5">
    <source>
        <dbReference type="Proteomes" id="UP001216674"/>
    </source>
</evidence>
<evidence type="ECO:0000259" key="2">
    <source>
        <dbReference type="Pfam" id="PF00534"/>
    </source>
</evidence>
<organism evidence="4 5">
    <name type="scientific">Cupriavidus basilensis</name>
    <dbReference type="NCBI Taxonomy" id="68895"/>
    <lineage>
        <taxon>Bacteria</taxon>
        <taxon>Pseudomonadati</taxon>
        <taxon>Pseudomonadota</taxon>
        <taxon>Betaproteobacteria</taxon>
        <taxon>Burkholderiales</taxon>
        <taxon>Burkholderiaceae</taxon>
        <taxon>Cupriavidus</taxon>
    </lineage>
</organism>
<name>A0ABT6B3P2_9BURK</name>
<dbReference type="InterPro" id="IPR028098">
    <property type="entry name" value="Glyco_trans_4-like_N"/>
</dbReference>
<dbReference type="InterPro" id="IPR050194">
    <property type="entry name" value="Glycosyltransferase_grp1"/>
</dbReference>
<dbReference type="Proteomes" id="UP001216674">
    <property type="component" value="Unassembled WGS sequence"/>
</dbReference>
<dbReference type="SUPFAM" id="SSF53756">
    <property type="entry name" value="UDP-Glycosyltransferase/glycogen phosphorylase"/>
    <property type="match status" value="1"/>
</dbReference>
<dbReference type="PANTHER" id="PTHR45947">
    <property type="entry name" value="SULFOQUINOVOSYL TRANSFERASE SQD2"/>
    <property type="match status" value="1"/>
</dbReference>
<reference evidence="4 5" key="1">
    <citation type="submission" date="2023-03" db="EMBL/GenBank/DDBJ databases">
        <title>Draft assemblies of triclosan tolerant bacteria isolated from returned activated sludge.</title>
        <authorList>
            <person name="Van Hamelsveld S."/>
        </authorList>
    </citation>
    <scope>NUCLEOTIDE SEQUENCE [LARGE SCALE GENOMIC DNA]</scope>
    <source>
        <strain evidence="4 5">GW210010_S58</strain>
    </source>
</reference>
<dbReference type="EMBL" id="JARJLM010000683">
    <property type="protein sequence ID" value="MDF3839483.1"/>
    <property type="molecule type" value="Genomic_DNA"/>
</dbReference>
<dbReference type="InterPro" id="IPR001296">
    <property type="entry name" value="Glyco_trans_1"/>
</dbReference>
<dbReference type="Pfam" id="PF00534">
    <property type="entry name" value="Glycos_transf_1"/>
    <property type="match status" value="1"/>
</dbReference>
<feature type="domain" description="Glycosyltransferase subfamily 4-like N-terminal" evidence="3">
    <location>
        <begin position="28"/>
        <end position="197"/>
    </location>
</feature>
<dbReference type="CDD" id="cd03801">
    <property type="entry name" value="GT4_PimA-like"/>
    <property type="match status" value="1"/>
</dbReference>
<comment type="caution">
    <text evidence="4">The sequence shown here is derived from an EMBL/GenBank/DDBJ whole genome shotgun (WGS) entry which is preliminary data.</text>
</comment>
<evidence type="ECO:0000313" key="4">
    <source>
        <dbReference type="EMBL" id="MDF3839483.1"/>
    </source>
</evidence>
<evidence type="ECO:0000256" key="1">
    <source>
        <dbReference type="SAM" id="MobiDB-lite"/>
    </source>
</evidence>
<accession>A0ABT6B3P2</accession>
<evidence type="ECO:0000259" key="3">
    <source>
        <dbReference type="Pfam" id="PF13439"/>
    </source>
</evidence>
<dbReference type="PANTHER" id="PTHR45947:SF3">
    <property type="entry name" value="SULFOQUINOVOSYL TRANSFERASE SQD2"/>
    <property type="match status" value="1"/>
</dbReference>
<dbReference type="Pfam" id="PF13439">
    <property type="entry name" value="Glyco_transf_4"/>
    <property type="match status" value="1"/>
</dbReference>
<keyword evidence="5" id="KW-1185">Reference proteome</keyword>
<dbReference type="Gene3D" id="3.40.50.2000">
    <property type="entry name" value="Glycogen Phosphorylase B"/>
    <property type="match status" value="2"/>
</dbReference>
<feature type="compositionally biased region" description="Basic and acidic residues" evidence="1">
    <location>
        <begin position="391"/>
        <end position="400"/>
    </location>
</feature>
<protein>
    <submittedName>
        <fullName evidence="4">Glycosyltransferase family 4 protein</fullName>
    </submittedName>
</protein>
<sequence>MSTSAMPAGAIGPGLRIAIVTHVVDRNDGQGRVNHEIVVAALAAGCEVTLLASHVAAQWRAHPHVRWVRVSAGGWPTALLRYQVFAARSAWWLMGRRHGFDILHVNGFITWARADVNTAHFVHGGWLRSPHYPFTLRGGPYSGYQLLYTRINAWLEGHAFRRARAVVAVSPRIAGELAQIGVDAGRIETIANGVDTAEFRPGNGDRAGFGLPPGVPLLLFAGDLRTPRKNLDTVLAALALGPDNVALAVAGQAQGSPYPRMAAELGLARRVHFLGHVSAMPALMRCCDVLVFPSRYEPMGLVVLEAMASGLAVITARTTGASGLVPDAAGVVLADPDDAAALAGAIRACTAEPQRTRCMGAAARAAMLPRGWAAMGEQYLALYRRLSSTEQENRPPDARHRMASGGAAEATR</sequence>